<dbReference type="PROSITE" id="PS51379">
    <property type="entry name" value="4FE4S_FER_2"/>
    <property type="match status" value="1"/>
</dbReference>
<dbReference type="PROSITE" id="PS50076">
    <property type="entry name" value="DNAJ_2"/>
    <property type="match status" value="1"/>
</dbReference>
<dbReference type="PANTHER" id="PTHR45295">
    <property type="entry name" value="CHAPERONE PROTEIN DNAJ C76, CHLOROPLASTIC"/>
    <property type="match status" value="1"/>
</dbReference>
<proteinExistence type="predicted"/>
<evidence type="ECO:0000313" key="4">
    <source>
        <dbReference type="Proteomes" id="UP000604046"/>
    </source>
</evidence>
<dbReference type="InterPro" id="IPR036869">
    <property type="entry name" value="J_dom_sf"/>
</dbReference>
<dbReference type="InterPro" id="IPR001623">
    <property type="entry name" value="DnaJ_domain"/>
</dbReference>
<reference evidence="3" key="1">
    <citation type="submission" date="2021-02" db="EMBL/GenBank/DDBJ databases">
        <authorList>
            <person name="Dougan E. K."/>
            <person name="Rhodes N."/>
            <person name="Thang M."/>
            <person name="Chan C."/>
        </authorList>
    </citation>
    <scope>NUCLEOTIDE SEQUENCE</scope>
</reference>
<dbReference type="EMBL" id="CAJNDS010000025">
    <property type="protein sequence ID" value="CAE6921991.1"/>
    <property type="molecule type" value="Genomic_DNA"/>
</dbReference>
<gene>
    <name evidence="3" type="primary">DJC76</name>
    <name evidence="3" type="ORF">SNAT2548_LOCUS490</name>
</gene>
<evidence type="ECO:0000259" key="2">
    <source>
        <dbReference type="PROSITE" id="PS51379"/>
    </source>
</evidence>
<organism evidence="3 4">
    <name type="scientific">Symbiodinium natans</name>
    <dbReference type="NCBI Taxonomy" id="878477"/>
    <lineage>
        <taxon>Eukaryota</taxon>
        <taxon>Sar</taxon>
        <taxon>Alveolata</taxon>
        <taxon>Dinophyceae</taxon>
        <taxon>Suessiales</taxon>
        <taxon>Symbiodiniaceae</taxon>
        <taxon>Symbiodinium</taxon>
    </lineage>
</organism>
<feature type="domain" description="J" evidence="1">
    <location>
        <begin position="77"/>
        <end position="157"/>
    </location>
</feature>
<name>A0A812GDY0_9DINO</name>
<sequence>MSMAFAASSVVTCSSRHASEHRAPAEIVRATWHSGSRPWPPFSAFGCCGSAVLTAWSRRWTVQRRSVRRAGPSEPQNLYELLGLSAIEAASAPLDLLKQRQRALLRVCHPDVAGDGGSAVTSLLSEAVNLLSTFEGRIEYEAQLQGETVRKAYDPQTWQSLPDIKFANDEWENVADEERGEKHAAQQYLAVDEVACTSCNICVDAAPNTFDIVDYPGGDDNCSGGRTARVLTQWGDGEEALQEACEHCPRGCIYWVPREAVRTIEYVSQAEEYQPFLGSKRKILDARGGQTNFDPIKGYQVWWPVEEGLRLVEGGAVCPQEPATTAGALGVDDRVALAWQELPSEVRRGCSLWKL</sequence>
<dbReference type="Proteomes" id="UP000604046">
    <property type="component" value="Unassembled WGS sequence"/>
</dbReference>
<dbReference type="Gene3D" id="1.10.287.110">
    <property type="entry name" value="DnaJ domain"/>
    <property type="match status" value="1"/>
</dbReference>
<evidence type="ECO:0000259" key="1">
    <source>
        <dbReference type="PROSITE" id="PS50076"/>
    </source>
</evidence>
<dbReference type="SUPFAM" id="SSF46565">
    <property type="entry name" value="Chaperone J-domain"/>
    <property type="match status" value="1"/>
</dbReference>
<feature type="domain" description="4Fe-4S ferredoxin-type" evidence="2">
    <location>
        <begin position="187"/>
        <end position="215"/>
    </location>
</feature>
<comment type="caution">
    <text evidence="3">The sequence shown here is derived from an EMBL/GenBank/DDBJ whole genome shotgun (WGS) entry which is preliminary data.</text>
</comment>
<dbReference type="OrthoDB" id="376357at2759"/>
<dbReference type="SUPFAM" id="SSF54862">
    <property type="entry name" value="4Fe-4S ferredoxins"/>
    <property type="match status" value="1"/>
</dbReference>
<evidence type="ECO:0000313" key="3">
    <source>
        <dbReference type="EMBL" id="CAE6921991.1"/>
    </source>
</evidence>
<dbReference type="PANTHER" id="PTHR45295:SF1">
    <property type="entry name" value="CHAPERONE PROTEIN DNAJ C76, CHLOROPLASTIC"/>
    <property type="match status" value="1"/>
</dbReference>
<keyword evidence="4" id="KW-1185">Reference proteome</keyword>
<protein>
    <submittedName>
        <fullName evidence="3">DJC76 protein</fullName>
    </submittedName>
</protein>
<dbReference type="InterPro" id="IPR017896">
    <property type="entry name" value="4Fe4S_Fe-S-bd"/>
</dbReference>
<dbReference type="Gene3D" id="3.30.70.20">
    <property type="match status" value="1"/>
</dbReference>
<dbReference type="AlphaFoldDB" id="A0A812GDY0"/>
<dbReference type="Pfam" id="PF13370">
    <property type="entry name" value="Fer4_13"/>
    <property type="match status" value="1"/>
</dbReference>
<accession>A0A812GDY0</accession>